<sequence>MKMKSSKLVQKDSFQQSGNEEILLSAHLRKEHPKENSYNQGKDAENSFLLNNKKLKRKYNLIIALLLSFILFQYLWYIICLLRQLYNDTHQESRSLYSNSSVDLTFKSGYIVLYDDFYLKNNSQAEEKYEAEIKKAIESASLSNSNCTTKTERISYIFMTE</sequence>
<reference evidence="2 3" key="1">
    <citation type="submission" date="2015-01" db="EMBL/GenBank/DDBJ databases">
        <title>Evolution of Trichinella species and genotypes.</title>
        <authorList>
            <person name="Korhonen P.K."/>
            <person name="Edoardo P."/>
            <person name="Giuseppe L.R."/>
            <person name="Gasser R.B."/>
        </authorList>
    </citation>
    <scope>NUCLEOTIDE SEQUENCE [LARGE SCALE GENOMIC DNA]</scope>
    <source>
        <strain evidence="2">ISS13</strain>
    </source>
</reference>
<dbReference type="AlphaFoldDB" id="A0A0V1E7Z5"/>
<protein>
    <submittedName>
        <fullName evidence="2">Uncharacterized protein</fullName>
    </submittedName>
</protein>
<dbReference type="Proteomes" id="UP000054632">
    <property type="component" value="Unassembled WGS sequence"/>
</dbReference>
<keyword evidence="1" id="KW-0472">Membrane</keyword>
<evidence type="ECO:0000313" key="3">
    <source>
        <dbReference type="Proteomes" id="UP000054632"/>
    </source>
</evidence>
<gene>
    <name evidence="2" type="ORF">T4A_5226</name>
</gene>
<evidence type="ECO:0000313" key="2">
    <source>
        <dbReference type="EMBL" id="KRY69982.1"/>
    </source>
</evidence>
<proteinExistence type="predicted"/>
<organism evidence="2 3">
    <name type="scientific">Trichinella pseudospiralis</name>
    <name type="common">Parasitic roundworm</name>
    <dbReference type="NCBI Taxonomy" id="6337"/>
    <lineage>
        <taxon>Eukaryota</taxon>
        <taxon>Metazoa</taxon>
        <taxon>Ecdysozoa</taxon>
        <taxon>Nematoda</taxon>
        <taxon>Enoplea</taxon>
        <taxon>Dorylaimia</taxon>
        <taxon>Trichinellida</taxon>
        <taxon>Trichinellidae</taxon>
        <taxon>Trichinella</taxon>
    </lineage>
</organism>
<comment type="caution">
    <text evidence="2">The sequence shown here is derived from an EMBL/GenBank/DDBJ whole genome shotgun (WGS) entry which is preliminary data.</text>
</comment>
<feature type="transmembrane region" description="Helical" evidence="1">
    <location>
        <begin position="59"/>
        <end position="79"/>
    </location>
</feature>
<keyword evidence="1" id="KW-1133">Transmembrane helix</keyword>
<evidence type="ECO:0000256" key="1">
    <source>
        <dbReference type="SAM" id="Phobius"/>
    </source>
</evidence>
<name>A0A0V1E7Z5_TRIPS</name>
<dbReference type="EMBL" id="JYDR01000081">
    <property type="protein sequence ID" value="KRY69982.1"/>
    <property type="molecule type" value="Genomic_DNA"/>
</dbReference>
<accession>A0A0V1E7Z5</accession>
<keyword evidence="1" id="KW-0812">Transmembrane</keyword>